<gene>
    <name evidence="1" type="ORF">BTCBT_007472</name>
</gene>
<sequence>MIESEGNNLKLTERQLNDLKRISELRVKLFGVPGESVVDPENVEFLLDNAISSYLGQLEIFEVTIEIEQYNSMCG</sequence>
<dbReference type="Proteomes" id="UP000013487">
    <property type="component" value="Unassembled WGS sequence"/>
</dbReference>
<evidence type="ECO:0000313" key="1">
    <source>
        <dbReference type="EMBL" id="ERH96394.1"/>
    </source>
</evidence>
<name>A0AAN4KLD2_BACTU</name>
<comment type="caution">
    <text evidence="1">The sequence shown here is derived from an EMBL/GenBank/DDBJ whole genome shotgun (WGS) entry which is preliminary data.</text>
</comment>
<accession>A0AAN4KLD2</accession>
<organism evidence="1 2">
    <name type="scientific">Bacillus thuringiensis T01-328</name>
    <dbReference type="NCBI Taxonomy" id="1324966"/>
    <lineage>
        <taxon>Bacteria</taxon>
        <taxon>Bacillati</taxon>
        <taxon>Bacillota</taxon>
        <taxon>Bacilli</taxon>
        <taxon>Bacillales</taxon>
        <taxon>Bacillaceae</taxon>
        <taxon>Bacillus</taxon>
        <taxon>Bacillus cereus group</taxon>
    </lineage>
</organism>
<protein>
    <submittedName>
        <fullName evidence="1">Uncharacterized protein</fullName>
    </submittedName>
</protein>
<dbReference type="AlphaFoldDB" id="A0AAN4KLD2"/>
<reference evidence="1 2" key="1">
    <citation type="journal article" date="2013" name="Genome Announc.">
        <title>Draft Genome Sequence of Bacillus thuringiensis var. thuringiensis Strain T01-328, a Brazilian Isolate That Produces a Soluble Pesticide Protein, Cry1Ia.</title>
        <authorList>
            <person name="Varani A.M."/>
            <person name="Lemos M.V."/>
            <person name="Fernandes C.C."/>
            <person name="Lemos E.G."/>
            <person name="Alves E.C."/>
            <person name="Desiderio J.A."/>
        </authorList>
    </citation>
    <scope>NUCLEOTIDE SEQUENCE [LARGE SCALE GENOMIC DNA]</scope>
    <source>
        <strain evidence="1 2">T01-328</strain>
    </source>
</reference>
<dbReference type="EMBL" id="ARXZ02000112">
    <property type="protein sequence ID" value="ERH96394.1"/>
    <property type="molecule type" value="Genomic_DNA"/>
</dbReference>
<evidence type="ECO:0000313" key="2">
    <source>
        <dbReference type="Proteomes" id="UP000013487"/>
    </source>
</evidence>
<proteinExistence type="predicted"/>